<dbReference type="GO" id="GO:0042054">
    <property type="term" value="F:histone methyltransferase activity"/>
    <property type="evidence" value="ECO:0007669"/>
    <property type="project" value="TreeGrafter"/>
</dbReference>
<dbReference type="GO" id="GO:0016274">
    <property type="term" value="F:protein-arginine N-methyltransferase activity"/>
    <property type="evidence" value="ECO:0007669"/>
    <property type="project" value="InterPro"/>
</dbReference>
<gene>
    <name evidence="3" type="primary">Art7</name>
    <name evidence="3" type="ORF">SNEC2469_LOCUS26338</name>
</gene>
<evidence type="ECO:0000313" key="4">
    <source>
        <dbReference type="Proteomes" id="UP000601435"/>
    </source>
</evidence>
<accession>A0A813A2Q2</accession>
<evidence type="ECO:0000256" key="1">
    <source>
        <dbReference type="ARBA" id="ARBA00022691"/>
    </source>
</evidence>
<dbReference type="InterPro" id="IPR029063">
    <property type="entry name" value="SAM-dependent_MTases_sf"/>
</dbReference>
<protein>
    <submittedName>
        <fullName evidence="3">Art7 protein</fullName>
    </submittedName>
</protein>
<evidence type="ECO:0000313" key="3">
    <source>
        <dbReference type="EMBL" id="CAE7850352.1"/>
    </source>
</evidence>
<keyword evidence="4" id="KW-1185">Reference proteome</keyword>
<comment type="caution">
    <text evidence="3">The sequence shown here is derived from an EMBL/GenBank/DDBJ whole genome shotgun (WGS) entry which is preliminary data.</text>
</comment>
<dbReference type="InterPro" id="IPR041698">
    <property type="entry name" value="Methyltransf_25"/>
</dbReference>
<dbReference type="Pfam" id="PF13649">
    <property type="entry name" value="Methyltransf_25"/>
    <property type="match status" value="1"/>
</dbReference>
<dbReference type="EMBL" id="CAJNJA010053400">
    <property type="protein sequence ID" value="CAE7850352.1"/>
    <property type="molecule type" value="Genomic_DNA"/>
</dbReference>
<dbReference type="SUPFAM" id="SSF53335">
    <property type="entry name" value="S-adenosyl-L-methionine-dependent methyltransferases"/>
    <property type="match status" value="1"/>
</dbReference>
<feature type="domain" description="Methyltransferase" evidence="2">
    <location>
        <begin position="70"/>
        <end position="166"/>
    </location>
</feature>
<proteinExistence type="predicted"/>
<dbReference type="Gene3D" id="3.40.50.150">
    <property type="entry name" value="Vaccinia Virus protein VP39"/>
    <property type="match status" value="1"/>
</dbReference>
<dbReference type="OrthoDB" id="3265906at2759"/>
<dbReference type="Proteomes" id="UP000601435">
    <property type="component" value="Unassembled WGS sequence"/>
</dbReference>
<dbReference type="CDD" id="cd02440">
    <property type="entry name" value="AdoMet_MTases"/>
    <property type="match status" value="1"/>
</dbReference>
<reference evidence="3" key="1">
    <citation type="submission" date="2021-02" db="EMBL/GenBank/DDBJ databases">
        <authorList>
            <person name="Dougan E. K."/>
            <person name="Rhodes N."/>
            <person name="Thang M."/>
            <person name="Chan C."/>
        </authorList>
    </citation>
    <scope>NUCLEOTIDE SEQUENCE</scope>
</reference>
<dbReference type="AlphaFoldDB" id="A0A813A2Q2"/>
<keyword evidence="1" id="KW-0949">S-adenosyl-L-methionine</keyword>
<name>A0A813A2Q2_9DINO</name>
<evidence type="ECO:0000259" key="2">
    <source>
        <dbReference type="Pfam" id="PF13649"/>
    </source>
</evidence>
<sequence>MTEETISQHRVERLDGTKRAAAAGQVPDLTLYSSPPLPRVFLLDWYAEMMNDVPRNTAFEAAIRKVIAAVIDLGCGAGVLSMLALRAGATEVLGVDHSPHLARCARRVLAHEDKVSVLCGDIRTVSVAEEDRFDVVVAELLDAGGLGEKIIPFLRHAKSRLLRPGGYLVPRGLRVRASLVEARLPQARLPGGVAEVDLSAFDPFWLPARAERSEWLGIDLDAGCDWEPASEVVEVIWLQLGCHTRNPSVALPCQVV</sequence>
<dbReference type="PANTHER" id="PTHR11006">
    <property type="entry name" value="PROTEIN ARGININE N-METHYLTRANSFERASE"/>
    <property type="match status" value="1"/>
</dbReference>
<organism evidence="3 4">
    <name type="scientific">Symbiodinium necroappetens</name>
    <dbReference type="NCBI Taxonomy" id="1628268"/>
    <lineage>
        <taxon>Eukaryota</taxon>
        <taxon>Sar</taxon>
        <taxon>Alveolata</taxon>
        <taxon>Dinophyceae</taxon>
        <taxon>Suessiales</taxon>
        <taxon>Symbiodiniaceae</taxon>
        <taxon>Symbiodinium</taxon>
    </lineage>
</organism>
<dbReference type="InterPro" id="IPR025799">
    <property type="entry name" value="Arg_MeTrfase"/>
</dbReference>
<dbReference type="PANTHER" id="PTHR11006:SF4">
    <property type="entry name" value="PROTEIN ARGININE N-METHYLTRANSFERASE 7"/>
    <property type="match status" value="1"/>
</dbReference>